<organism evidence="5 6">
    <name type="scientific">Thermodesulfatator indicus (strain DSM 15286 / JCM 11887 / CIR29812)</name>
    <dbReference type="NCBI Taxonomy" id="667014"/>
    <lineage>
        <taxon>Bacteria</taxon>
        <taxon>Pseudomonadati</taxon>
        <taxon>Thermodesulfobacteriota</taxon>
        <taxon>Thermodesulfobacteria</taxon>
        <taxon>Thermodesulfobacteriales</taxon>
        <taxon>Thermodesulfatatoraceae</taxon>
        <taxon>Thermodesulfatator</taxon>
    </lineage>
</organism>
<dbReference type="InterPro" id="IPR049939">
    <property type="entry name" value="NifE-like"/>
</dbReference>
<evidence type="ECO:0000256" key="3">
    <source>
        <dbReference type="RuleBase" id="RU004021"/>
    </source>
</evidence>
<dbReference type="Proteomes" id="UP000006793">
    <property type="component" value="Chromosome"/>
</dbReference>
<accession>F8ADW2</accession>
<dbReference type="PANTHER" id="PTHR42956">
    <property type="entry name" value="NITROGENASE IRON-MOLYBDENUM COFACTOR BIOSYNTHESIS PROTEIN NIFE"/>
    <property type="match status" value="1"/>
</dbReference>
<dbReference type="OrthoDB" id="9767044at2"/>
<dbReference type="PANTHER" id="PTHR42956:SF1">
    <property type="entry name" value="NITROGENASE IRON-MOLYBDENUM COFACTOR BIOSYNTHESIS PROTEIN NIFE"/>
    <property type="match status" value="1"/>
</dbReference>
<dbReference type="InParanoid" id="F8ADW2"/>
<dbReference type="InterPro" id="IPR000510">
    <property type="entry name" value="Nase/OxRdtase_comp1"/>
</dbReference>
<keyword evidence="2 3" id="KW-0535">Nitrogen fixation</keyword>
<evidence type="ECO:0000313" key="6">
    <source>
        <dbReference type="Proteomes" id="UP000006793"/>
    </source>
</evidence>
<keyword evidence="6" id="KW-1185">Reference proteome</keyword>
<dbReference type="PaxDb" id="667014-Thein_1056"/>
<dbReference type="CDD" id="cd01967">
    <property type="entry name" value="Nitrogenase_MoFe_alpha_like"/>
    <property type="match status" value="1"/>
</dbReference>
<evidence type="ECO:0000259" key="4">
    <source>
        <dbReference type="Pfam" id="PF00148"/>
    </source>
</evidence>
<comment type="similarity">
    <text evidence="1 3">Belongs to the NifD/NifK/NifE/NifN family.</text>
</comment>
<protein>
    <submittedName>
        <fullName evidence="5">Oxidoreductase/nitrogenase component 1</fullName>
    </submittedName>
</protein>
<dbReference type="RefSeq" id="WP_013907669.1">
    <property type="nucleotide sequence ID" value="NC_015681.1"/>
</dbReference>
<dbReference type="Pfam" id="PF00148">
    <property type="entry name" value="Oxidored_nitro"/>
    <property type="match status" value="1"/>
</dbReference>
<evidence type="ECO:0000313" key="5">
    <source>
        <dbReference type="EMBL" id="AEH44927.1"/>
    </source>
</evidence>
<name>F8ADW2_THEID</name>
<dbReference type="InterPro" id="IPR000318">
    <property type="entry name" value="Nase_comp1_CS"/>
</dbReference>
<dbReference type="GO" id="GO:0016163">
    <property type="term" value="F:nitrogenase activity"/>
    <property type="evidence" value="ECO:0007669"/>
    <property type="project" value="InterPro"/>
</dbReference>
<reference evidence="5 6" key="2">
    <citation type="journal article" date="2012" name="Stand. Genomic Sci.">
        <title>Complete genome sequence of the thermophilic sulfate-reducing ocean bacterium Thermodesulfatator indicus type strain (CIR29812(T)).</title>
        <authorList>
            <person name="Anderson I."/>
            <person name="Saunders E."/>
            <person name="Lapidus A."/>
            <person name="Nolan M."/>
            <person name="Lucas S."/>
            <person name="Tice H."/>
            <person name="Del Rio T.G."/>
            <person name="Cheng J.F."/>
            <person name="Han C."/>
            <person name="Tapia R."/>
            <person name="Goodwin L.A."/>
            <person name="Pitluck S."/>
            <person name="Liolios K."/>
            <person name="Mavromatis K."/>
            <person name="Pagani I."/>
            <person name="Ivanova N."/>
            <person name="Mikhailova N."/>
            <person name="Pati A."/>
            <person name="Chen A."/>
            <person name="Palaniappan K."/>
            <person name="Land M."/>
            <person name="Hauser L."/>
            <person name="Jeffries C.D."/>
            <person name="Chang Y.J."/>
            <person name="Brambilla E.M."/>
            <person name="Rohde M."/>
            <person name="Spring S."/>
            <person name="Goker M."/>
            <person name="Detter J.C."/>
            <person name="Woyke T."/>
            <person name="Bristow J."/>
            <person name="Eisen J.A."/>
            <person name="Markowitz V."/>
            <person name="Hugenholtz P."/>
            <person name="Kyrpides N.C."/>
            <person name="Klenk H.P."/>
        </authorList>
    </citation>
    <scope>NUCLEOTIDE SEQUENCE [LARGE SCALE GENOMIC DNA]</scope>
    <source>
        <strain evidence="6">DSM 15286 / JCM 11887 / CIR29812</strain>
    </source>
</reference>
<dbReference type="Gene3D" id="3.40.50.12380">
    <property type="entry name" value="Nitrogenase MoFe cofactor biosynthesis protein NifE, C-terminal"/>
    <property type="match status" value="1"/>
</dbReference>
<dbReference type="KEGG" id="tid:Thein_1056"/>
<sequence>MLSTLKTEVLPPKSCGLKTEPGSMSQRSCVYFGARYVLGPIKEAVHLVHGAVGCSYYGKMVRGTPAPVWTTNMDEENVIFGGREKLKKALFQALQIDSSAKGAFVYLTCVSGLIGEDVTSVAQEVSEKVGKPVKVVSCPGFSGFSQSKGHELSYKLIFELIKPVEQAKEPVVNLIGEYNVGGETKVIKELLEKLGIKVHVSLTGEATWSKIETMAKASLNLMFCGATAENFCREMKRTFGIPFMKVSFYGFKSTSASLRKIAAFFDIPEEKVEKVIAEGEKWALSKIFPWRKYFYGKKALIVLGTYRLGPQGKMLKELGLEVVAAASIFGRLDDHVEAYSVTSRVTDDPGDCEVEEALKLLRPDIVLTNARDQWRPVKFGIPVLSFPQPKERGPYAGYKGMVNFAHDLYRCLRAPVWQLLRAEL</sequence>
<dbReference type="eggNOG" id="COG2710">
    <property type="taxonomic scope" value="Bacteria"/>
</dbReference>
<dbReference type="SUPFAM" id="SSF53807">
    <property type="entry name" value="Helical backbone' metal receptor"/>
    <property type="match status" value="1"/>
</dbReference>
<dbReference type="AlphaFoldDB" id="F8ADW2"/>
<gene>
    <name evidence="5" type="ordered locus">Thein_1056</name>
</gene>
<dbReference type="EMBL" id="CP002683">
    <property type="protein sequence ID" value="AEH44927.1"/>
    <property type="molecule type" value="Genomic_DNA"/>
</dbReference>
<proteinExistence type="inferred from homology"/>
<reference evidence="6" key="1">
    <citation type="submission" date="2011-04" db="EMBL/GenBank/DDBJ databases">
        <title>The complete genome of Thermodesulfatator indicus DSM 15286.</title>
        <authorList>
            <person name="Lucas S."/>
            <person name="Copeland A."/>
            <person name="Lapidus A."/>
            <person name="Bruce D."/>
            <person name="Goodwin L."/>
            <person name="Pitluck S."/>
            <person name="Peters L."/>
            <person name="Kyrpides N."/>
            <person name="Mavromatis K."/>
            <person name="Pagani I."/>
            <person name="Ivanova N."/>
            <person name="Saunders L."/>
            <person name="Detter J.C."/>
            <person name="Tapia R."/>
            <person name="Han C."/>
            <person name="Land M."/>
            <person name="Hauser L."/>
            <person name="Markowitz V."/>
            <person name="Cheng J.-F."/>
            <person name="Hugenholtz P."/>
            <person name="Woyke T."/>
            <person name="Wu D."/>
            <person name="Spring S."/>
            <person name="Schroeder M."/>
            <person name="Brambilla E."/>
            <person name="Klenk H.-P."/>
            <person name="Eisen J.A."/>
        </authorList>
    </citation>
    <scope>NUCLEOTIDE SEQUENCE [LARGE SCALE GENOMIC DNA]</scope>
    <source>
        <strain evidence="6">DSM 15286 / JCM 11887 / CIR29812</strain>
    </source>
</reference>
<dbReference type="Gene3D" id="3.40.50.1980">
    <property type="entry name" value="Nitrogenase molybdenum iron protein domain"/>
    <property type="match status" value="1"/>
</dbReference>
<dbReference type="HOGENOM" id="CLU_025876_1_0_0"/>
<feature type="domain" description="Nitrogenase/oxidoreductase component 1" evidence="4">
    <location>
        <begin position="29"/>
        <end position="410"/>
    </location>
</feature>
<dbReference type="PROSITE" id="PS00699">
    <property type="entry name" value="NITROGENASE_1_1"/>
    <property type="match status" value="1"/>
</dbReference>
<dbReference type="STRING" id="667014.Thein_1056"/>
<evidence type="ECO:0000256" key="1">
    <source>
        <dbReference type="ARBA" id="ARBA00011002"/>
    </source>
</evidence>
<evidence type="ECO:0000256" key="2">
    <source>
        <dbReference type="ARBA" id="ARBA00023231"/>
    </source>
</evidence>